<dbReference type="EMBL" id="PP595732">
    <property type="protein sequence ID" value="XBS49934.1"/>
    <property type="molecule type" value="Genomic_DNA"/>
</dbReference>
<reference evidence="1" key="1">
    <citation type="submission" date="2024-04" db="EMBL/GenBank/DDBJ databases">
        <authorList>
            <person name="Jaglan A.B."/>
            <person name="Vashisth M."/>
            <person name="Anand T."/>
            <person name="Virmani N."/>
            <person name="Bera B."/>
            <person name="Vaid R."/>
        </authorList>
    </citation>
    <scope>NUCLEOTIDE SEQUENCE</scope>
</reference>
<accession>A0AAU7PIM4</accession>
<protein>
    <submittedName>
        <fullName evidence="1">Uncharacterized protein</fullName>
    </submittedName>
</protein>
<name>A0AAU7PIM4_9CAUD</name>
<sequence length="61" mass="7257">MTFEVEDFSDLKKVSTEKLLKLRDVANDNYNEAHRHMTKALLHLWSIKDELELRKNAEKTI</sequence>
<evidence type="ECO:0000313" key="1">
    <source>
        <dbReference type="EMBL" id="XBS49934.1"/>
    </source>
</evidence>
<proteinExistence type="predicted"/>
<organism evidence="1">
    <name type="scientific">Salmonella phage SalP219</name>
    <dbReference type="NCBI Taxonomy" id="3158864"/>
    <lineage>
        <taxon>Viruses</taxon>
        <taxon>Duplodnaviria</taxon>
        <taxon>Heunggongvirae</taxon>
        <taxon>Uroviricota</taxon>
        <taxon>Caudoviricetes</taxon>
        <taxon>Vequintavirinae</taxon>
        <taxon>Seunavirus</taxon>
    </lineage>
</organism>